<comment type="subcellular location">
    <subcellularLocation>
        <location evidence="2">Cell membrane</location>
        <topology evidence="2">Multi-pass membrane protein</topology>
    </subcellularLocation>
</comment>
<dbReference type="InterPro" id="IPR016174">
    <property type="entry name" value="Di-haem_cyt_TM"/>
</dbReference>
<protein>
    <submittedName>
        <fullName evidence="13">Cytochrome B</fullName>
    </submittedName>
</protein>
<sequence length="178" mass="20827">MQHQTRVPNVRTRYDLFSRILHWSIAVVMIYVMIIGYSLHFIPNEQVYTFFSETNMSLATALTPLMMIRFLWRYFRPAVPYGEMLKGHDKGLVHLLHEIFYLLIFVVLISGFLMLEKGFQIFGVIDFPRPISNVEVNRFFFSVHRGSCMALAGMIILHVAAVIKHHCIEKKAILHRML</sequence>
<name>A0A068YUP7_9GAMM</name>
<keyword evidence="10" id="KW-0408">Iron</keyword>
<evidence type="ECO:0000256" key="11">
    <source>
        <dbReference type="ARBA" id="ARBA00023136"/>
    </source>
</evidence>
<keyword evidence="8" id="KW-0249">Electron transport</keyword>
<dbReference type="PANTHER" id="PTHR30529:SF1">
    <property type="entry name" value="CYTOCHROME B561 HOMOLOG 2"/>
    <property type="match status" value="1"/>
</dbReference>
<dbReference type="GO" id="GO:0005886">
    <property type="term" value="C:plasma membrane"/>
    <property type="evidence" value="ECO:0007669"/>
    <property type="project" value="UniProtKB-SubCell"/>
</dbReference>
<dbReference type="GeneID" id="93737626"/>
<evidence type="ECO:0000256" key="4">
    <source>
        <dbReference type="ARBA" id="ARBA00022475"/>
    </source>
</evidence>
<dbReference type="Pfam" id="PF01292">
    <property type="entry name" value="Ni_hydr_CYTB"/>
    <property type="match status" value="1"/>
</dbReference>
<dbReference type="InterPro" id="IPR052168">
    <property type="entry name" value="Cytochrome_b561_oxidase"/>
</dbReference>
<gene>
    <name evidence="13" type="ORF">SYMBAF_14145</name>
</gene>
<reference evidence="13 14" key="1">
    <citation type="journal article" date="2014" name="Genome Announc.">
        <title>Whole-Genome Sequence of Serratia symbiotica Strain CWBI-2.3T, a Free-Living Symbiont of the Black Bean Aphid Aphis fabae.</title>
        <authorList>
            <person name="Foray V."/>
            <person name="Grigorescu A.S."/>
            <person name="Sabri A."/>
            <person name="Haubruge E."/>
            <person name="Lognay G."/>
            <person name="Francis F."/>
            <person name="Fauconnier M.L."/>
            <person name="Hance T."/>
            <person name="Thonart P."/>
        </authorList>
    </citation>
    <scope>NUCLEOTIDE SEQUENCE [LARGE SCALE GENOMIC DNA]</scope>
    <source>
        <strain evidence="13">CWBI-2.3</strain>
    </source>
</reference>
<evidence type="ECO:0000256" key="8">
    <source>
        <dbReference type="ARBA" id="ARBA00022982"/>
    </source>
</evidence>
<keyword evidence="11" id="KW-0472">Membrane</keyword>
<evidence type="ECO:0000256" key="12">
    <source>
        <dbReference type="ARBA" id="ARBA00037975"/>
    </source>
</evidence>
<dbReference type="GO" id="GO:0009055">
    <property type="term" value="F:electron transfer activity"/>
    <property type="evidence" value="ECO:0007669"/>
    <property type="project" value="InterPro"/>
</dbReference>
<comment type="similarity">
    <text evidence="12">Belongs to the cytochrome b561 family.</text>
</comment>
<keyword evidence="5" id="KW-0349">Heme</keyword>
<evidence type="ECO:0000256" key="3">
    <source>
        <dbReference type="ARBA" id="ARBA00022448"/>
    </source>
</evidence>
<keyword evidence="3" id="KW-0813">Transport</keyword>
<keyword evidence="4" id="KW-1003">Cell membrane</keyword>
<dbReference type="EMBL" id="CP050855">
    <property type="protein sequence ID" value="QLH63850.1"/>
    <property type="molecule type" value="Genomic_DNA"/>
</dbReference>
<evidence type="ECO:0000256" key="1">
    <source>
        <dbReference type="ARBA" id="ARBA00001970"/>
    </source>
</evidence>
<comment type="cofactor">
    <cofactor evidence="1">
        <name>heme b</name>
        <dbReference type="ChEBI" id="CHEBI:60344"/>
    </cofactor>
</comment>
<dbReference type="Gene3D" id="1.20.950.20">
    <property type="entry name" value="Transmembrane di-heme cytochromes, Chain C"/>
    <property type="match status" value="1"/>
</dbReference>
<dbReference type="PANTHER" id="PTHR30529">
    <property type="entry name" value="CYTOCHROME B561"/>
    <property type="match status" value="1"/>
</dbReference>
<evidence type="ECO:0000256" key="10">
    <source>
        <dbReference type="ARBA" id="ARBA00023004"/>
    </source>
</evidence>
<dbReference type="RefSeq" id="WP_040262584.1">
    <property type="nucleotide sequence ID" value="NZ_CAXKXZ010000022.1"/>
</dbReference>
<dbReference type="SUPFAM" id="SSF81342">
    <property type="entry name" value="Transmembrane di-heme cytochromes"/>
    <property type="match status" value="1"/>
</dbReference>
<dbReference type="GO" id="GO:0020037">
    <property type="term" value="F:heme binding"/>
    <property type="evidence" value="ECO:0007669"/>
    <property type="project" value="TreeGrafter"/>
</dbReference>
<dbReference type="STRING" id="138074.SYMBAF_10033"/>
<evidence type="ECO:0000256" key="9">
    <source>
        <dbReference type="ARBA" id="ARBA00022989"/>
    </source>
</evidence>
<evidence type="ECO:0000256" key="5">
    <source>
        <dbReference type="ARBA" id="ARBA00022617"/>
    </source>
</evidence>
<evidence type="ECO:0000313" key="13">
    <source>
        <dbReference type="EMBL" id="QLH63850.1"/>
    </source>
</evidence>
<evidence type="ECO:0000313" key="14">
    <source>
        <dbReference type="Proteomes" id="UP000042738"/>
    </source>
</evidence>
<evidence type="ECO:0000256" key="6">
    <source>
        <dbReference type="ARBA" id="ARBA00022692"/>
    </source>
</evidence>
<keyword evidence="9" id="KW-1133">Transmembrane helix</keyword>
<dbReference type="GO" id="GO:0022904">
    <property type="term" value="P:respiratory electron transport chain"/>
    <property type="evidence" value="ECO:0007669"/>
    <property type="project" value="InterPro"/>
</dbReference>
<proteinExistence type="inferred from homology"/>
<dbReference type="Proteomes" id="UP000042738">
    <property type="component" value="Chromosome"/>
</dbReference>
<keyword evidence="7" id="KW-0479">Metal-binding</keyword>
<dbReference type="GO" id="GO:0046872">
    <property type="term" value="F:metal ion binding"/>
    <property type="evidence" value="ECO:0007669"/>
    <property type="project" value="UniProtKB-KW"/>
</dbReference>
<keyword evidence="6" id="KW-0812">Transmembrane</keyword>
<evidence type="ECO:0000256" key="2">
    <source>
        <dbReference type="ARBA" id="ARBA00004651"/>
    </source>
</evidence>
<dbReference type="InterPro" id="IPR011577">
    <property type="entry name" value="Cyt_b561_bac/Ni-Hgenase"/>
</dbReference>
<organism evidence="13 14">
    <name type="scientific">Serratia symbiotica</name>
    <dbReference type="NCBI Taxonomy" id="138074"/>
    <lineage>
        <taxon>Bacteria</taxon>
        <taxon>Pseudomonadati</taxon>
        <taxon>Pseudomonadota</taxon>
        <taxon>Gammaproteobacteria</taxon>
        <taxon>Enterobacterales</taxon>
        <taxon>Yersiniaceae</taxon>
        <taxon>Serratia</taxon>
    </lineage>
</organism>
<evidence type="ECO:0000256" key="7">
    <source>
        <dbReference type="ARBA" id="ARBA00022723"/>
    </source>
</evidence>
<dbReference type="AlphaFoldDB" id="A0A068YUP7"/>
<accession>A0A068YUP7</accession>